<dbReference type="PANTHER" id="PTHR43567:SF1">
    <property type="entry name" value="FLAVOREDOXIN"/>
    <property type="match status" value="1"/>
</dbReference>
<dbReference type="RefSeq" id="WP_131518295.1">
    <property type="nucleotide sequence ID" value="NZ_SJKD01000011.1"/>
</dbReference>
<dbReference type="InterPro" id="IPR012349">
    <property type="entry name" value="Split_barrel_FMN-bd"/>
</dbReference>
<comment type="caution">
    <text evidence="5">The sequence shown here is derived from an EMBL/GenBank/DDBJ whole genome shotgun (WGS) entry which is preliminary data.</text>
</comment>
<dbReference type="Pfam" id="PF01613">
    <property type="entry name" value="Flavin_Reduct"/>
    <property type="match status" value="1"/>
</dbReference>
<evidence type="ECO:0000313" key="5">
    <source>
        <dbReference type="EMBL" id="TCC43803.1"/>
    </source>
</evidence>
<evidence type="ECO:0000256" key="2">
    <source>
        <dbReference type="ARBA" id="ARBA00022630"/>
    </source>
</evidence>
<evidence type="ECO:0000259" key="4">
    <source>
        <dbReference type="Pfam" id="PF01613"/>
    </source>
</evidence>
<evidence type="ECO:0000313" key="6">
    <source>
        <dbReference type="Proteomes" id="UP000293342"/>
    </source>
</evidence>
<evidence type="ECO:0000256" key="1">
    <source>
        <dbReference type="ARBA" id="ARBA00001917"/>
    </source>
</evidence>
<dbReference type="Gene3D" id="2.30.110.10">
    <property type="entry name" value="Electron Transport, Fmn-binding Protein, Chain A"/>
    <property type="match status" value="1"/>
</dbReference>
<dbReference type="AlphaFoldDB" id="A0A4R0JAJ9"/>
<dbReference type="GO" id="GO:0016646">
    <property type="term" value="F:oxidoreductase activity, acting on the CH-NH group of donors, NAD or NADP as acceptor"/>
    <property type="evidence" value="ECO:0007669"/>
    <property type="project" value="UniProtKB-ARBA"/>
</dbReference>
<comment type="similarity">
    <text evidence="3">Belongs to the flavoredoxin family.</text>
</comment>
<keyword evidence="2" id="KW-0285">Flavoprotein</keyword>
<gene>
    <name evidence="5" type="ORF">E0H75_36510</name>
</gene>
<proteinExistence type="inferred from homology"/>
<dbReference type="EMBL" id="SJKD01000011">
    <property type="protein sequence ID" value="TCC43803.1"/>
    <property type="molecule type" value="Genomic_DNA"/>
</dbReference>
<dbReference type="GO" id="GO:0010181">
    <property type="term" value="F:FMN binding"/>
    <property type="evidence" value="ECO:0007669"/>
    <property type="project" value="InterPro"/>
</dbReference>
<organism evidence="5 6">
    <name type="scientific">Kribbella capetownensis</name>
    <dbReference type="NCBI Taxonomy" id="1572659"/>
    <lineage>
        <taxon>Bacteria</taxon>
        <taxon>Bacillati</taxon>
        <taxon>Actinomycetota</taxon>
        <taxon>Actinomycetes</taxon>
        <taxon>Propionibacteriales</taxon>
        <taxon>Kribbellaceae</taxon>
        <taxon>Kribbella</taxon>
    </lineage>
</organism>
<name>A0A4R0JAJ9_9ACTN</name>
<dbReference type="InterPro" id="IPR002563">
    <property type="entry name" value="Flavin_Rdtase-like_dom"/>
</dbReference>
<dbReference type="PANTHER" id="PTHR43567">
    <property type="entry name" value="FLAVOREDOXIN-RELATED-RELATED"/>
    <property type="match status" value="1"/>
</dbReference>
<evidence type="ECO:0000256" key="3">
    <source>
        <dbReference type="ARBA" id="ARBA00038054"/>
    </source>
</evidence>
<dbReference type="Proteomes" id="UP000293342">
    <property type="component" value="Unassembled WGS sequence"/>
</dbReference>
<protein>
    <submittedName>
        <fullName evidence="5">Flavin reductase family protein</fullName>
    </submittedName>
</protein>
<comment type="cofactor">
    <cofactor evidence="1">
        <name>FMN</name>
        <dbReference type="ChEBI" id="CHEBI:58210"/>
    </cofactor>
</comment>
<sequence length="210" mass="22995">MTHLTIEPSILYIGTPVALLSTVNDDDTFNLAPMSSAWSLGDVVVLGVGASGQTAANLQERPELVINFPSPEQWQAVERIAGLTGRNPVPEHKRARFRFEREKFAAAGLTPIESELVGPPRVAECPLQFEASAADVQFDADGNFLIIQAKVLRVHADRRIVVPGTSYVDPGAWSPLIYNFRHYFGLAGELGESFRTETPRAAGADRLLRR</sequence>
<accession>A0A4R0JAJ9</accession>
<dbReference type="OrthoDB" id="9794638at2"/>
<dbReference type="SUPFAM" id="SSF50475">
    <property type="entry name" value="FMN-binding split barrel"/>
    <property type="match status" value="1"/>
</dbReference>
<dbReference type="InterPro" id="IPR052174">
    <property type="entry name" value="Flavoredoxin"/>
</dbReference>
<feature type="domain" description="Flavin reductase like" evidence="4">
    <location>
        <begin position="13"/>
        <end position="186"/>
    </location>
</feature>
<reference evidence="5 6" key="1">
    <citation type="submission" date="2019-02" db="EMBL/GenBank/DDBJ databases">
        <title>Kribbella capetownensis sp. nov. and Kribbella speibonae sp. nov., isolated from soil.</title>
        <authorList>
            <person name="Curtis S.M."/>
            <person name="Norton I."/>
            <person name="Everest G.J."/>
            <person name="Meyers P.R."/>
        </authorList>
    </citation>
    <scope>NUCLEOTIDE SEQUENCE [LARGE SCALE GENOMIC DNA]</scope>
    <source>
        <strain evidence="5 6">YM53</strain>
    </source>
</reference>
<keyword evidence="6" id="KW-1185">Reference proteome</keyword>